<dbReference type="PANTHER" id="PTHR30024:SF48">
    <property type="entry name" value="ABC TRANSPORTER SUBSTRATE-BINDING PROTEIN"/>
    <property type="match status" value="1"/>
</dbReference>
<feature type="chain" id="PRO_5017179642" evidence="1">
    <location>
        <begin position="21"/>
        <end position="324"/>
    </location>
</feature>
<gene>
    <name evidence="2" type="ORF">CJP73_03060</name>
</gene>
<dbReference type="OrthoDB" id="286202at2"/>
<comment type="caution">
    <text evidence="2">The sequence shown here is derived from an EMBL/GenBank/DDBJ whole genome shotgun (WGS) entry which is preliminary data.</text>
</comment>
<evidence type="ECO:0000313" key="3">
    <source>
        <dbReference type="Proteomes" id="UP000266206"/>
    </source>
</evidence>
<reference evidence="2 3" key="1">
    <citation type="submission" date="2017-08" db="EMBL/GenBank/DDBJ databases">
        <title>Pusillimonas indicus sp. nov., a member of the family Alcaligenaceae isolated from surface seawater.</title>
        <authorList>
            <person name="Li J."/>
        </authorList>
    </citation>
    <scope>NUCLEOTIDE SEQUENCE [LARGE SCALE GENOMIC DNA]</scope>
    <source>
        <strain evidence="2 3">L52-1-41</strain>
    </source>
</reference>
<accession>A0A3A1YY05</accession>
<dbReference type="SUPFAM" id="SSF53850">
    <property type="entry name" value="Periplasmic binding protein-like II"/>
    <property type="match status" value="1"/>
</dbReference>
<feature type="signal peptide" evidence="1">
    <location>
        <begin position="1"/>
        <end position="20"/>
    </location>
</feature>
<dbReference type="PANTHER" id="PTHR30024">
    <property type="entry name" value="ALIPHATIC SULFONATES-BINDING PROTEIN-RELATED"/>
    <property type="match status" value="1"/>
</dbReference>
<organism evidence="2 3">
    <name type="scientific">Neopusillimonas maritima</name>
    <dbReference type="NCBI Taxonomy" id="2026239"/>
    <lineage>
        <taxon>Bacteria</taxon>
        <taxon>Pseudomonadati</taxon>
        <taxon>Pseudomonadota</taxon>
        <taxon>Betaproteobacteria</taxon>
        <taxon>Burkholderiales</taxon>
        <taxon>Alcaligenaceae</taxon>
        <taxon>Neopusillimonas</taxon>
    </lineage>
</organism>
<dbReference type="Proteomes" id="UP000266206">
    <property type="component" value="Unassembled WGS sequence"/>
</dbReference>
<keyword evidence="1" id="KW-0732">Signal</keyword>
<dbReference type="AlphaFoldDB" id="A0A3A1YY05"/>
<protein>
    <submittedName>
        <fullName evidence="2">Nitrate ABC transporter substrate-binding protein</fullName>
    </submittedName>
</protein>
<dbReference type="Pfam" id="PF13379">
    <property type="entry name" value="NMT1_2"/>
    <property type="match status" value="1"/>
</dbReference>
<dbReference type="EMBL" id="NQYH01000001">
    <property type="protein sequence ID" value="RIY42426.1"/>
    <property type="molecule type" value="Genomic_DNA"/>
</dbReference>
<dbReference type="RefSeq" id="WP_114420350.1">
    <property type="nucleotide sequence ID" value="NZ_NQYH01000001.1"/>
</dbReference>
<dbReference type="Gene3D" id="3.40.190.10">
    <property type="entry name" value="Periplasmic binding protein-like II"/>
    <property type="match status" value="2"/>
</dbReference>
<proteinExistence type="predicted"/>
<evidence type="ECO:0000313" key="2">
    <source>
        <dbReference type="EMBL" id="RIY42426.1"/>
    </source>
</evidence>
<evidence type="ECO:0000256" key="1">
    <source>
        <dbReference type="SAM" id="SignalP"/>
    </source>
</evidence>
<name>A0A3A1YY05_9BURK</name>
<sequence length="324" mass="36064">MKKLLTALALSAATVAPVFADEIPILRVGWMIPAEEAKYLMLKRPELFPDLGKKYKIEWSQFKGTSPMMQALRAGALDCSTMAPLSMAQAYLESGLESYIVAQHAHEETGYFSPYWAVKKDSPIKTAQDLRGKIVGTNAYGSGMYYQMILWLKQNGLDYKKDVKIVETGFPPSADAIRTGRVDTGPLVQPFALLAEEKGDLRPLFTLSEVQSPTVYSFEGCSKAYGDKNPEVVRLYVKDLQRAMTMLLEDRKLAVEVTAEVTRAPAAMLDKYLFTNKDFTHIATMKPDIDAIQQLLTLQSNAGFLAKPVDVSEFVREDIMAPLN</sequence>